<dbReference type="SUPFAM" id="SSF51161">
    <property type="entry name" value="Trimeric LpxA-like enzymes"/>
    <property type="match status" value="1"/>
</dbReference>
<keyword evidence="3" id="KW-1185">Reference proteome</keyword>
<dbReference type="EMBL" id="VHIF01000001">
    <property type="protein sequence ID" value="TQO37366.1"/>
    <property type="molecule type" value="Genomic_DNA"/>
</dbReference>
<comment type="caution">
    <text evidence="2">The sequence shown here is derived from an EMBL/GenBank/DDBJ whole genome shotgun (WGS) entry which is preliminary data.</text>
</comment>
<dbReference type="RefSeq" id="WP_142189298.1">
    <property type="nucleotide sequence ID" value="NZ_VHIF01000001.1"/>
</dbReference>
<dbReference type="CDD" id="cd03360">
    <property type="entry name" value="LbH_AT_putative"/>
    <property type="match status" value="1"/>
</dbReference>
<dbReference type="InterPro" id="IPR001451">
    <property type="entry name" value="Hexapep"/>
</dbReference>
<reference evidence="2 3" key="1">
    <citation type="submission" date="2019-06" db="EMBL/GenBank/DDBJ databases">
        <title>A large-scale integrated study on North Sea by COGITO (Coastal Microbe Genomic &amp; Taxonomic Observatory).</title>
        <authorList>
            <person name="Teeling H."/>
        </authorList>
    </citation>
    <scope>NUCLEOTIDE SEQUENCE [LARGE SCALE GENOMIC DNA]</scope>
    <source>
        <strain evidence="2 3">MAR_2009_79</strain>
    </source>
</reference>
<dbReference type="InterPro" id="IPR050179">
    <property type="entry name" value="Trans_hexapeptide_repeat"/>
</dbReference>
<dbReference type="InterPro" id="IPR020019">
    <property type="entry name" value="AcTrfase_PglD-like"/>
</dbReference>
<organism evidence="2 3">
    <name type="scientific">Arenibacter algicola</name>
    <dbReference type="NCBI Taxonomy" id="616991"/>
    <lineage>
        <taxon>Bacteria</taxon>
        <taxon>Pseudomonadati</taxon>
        <taxon>Bacteroidota</taxon>
        <taxon>Flavobacteriia</taxon>
        <taxon>Flavobacteriales</taxon>
        <taxon>Flavobacteriaceae</taxon>
        <taxon>Arenibacter</taxon>
    </lineage>
</organism>
<dbReference type="InterPro" id="IPR011004">
    <property type="entry name" value="Trimer_LpxA-like_sf"/>
</dbReference>
<accession>A0ABY3A9U9</accession>
<proteinExistence type="inferred from homology"/>
<name>A0ABY3A9U9_9FLAO</name>
<evidence type="ECO:0000313" key="2">
    <source>
        <dbReference type="EMBL" id="TQO37366.1"/>
    </source>
</evidence>
<dbReference type="Gene3D" id="2.160.10.10">
    <property type="entry name" value="Hexapeptide repeat proteins"/>
    <property type="match status" value="1"/>
</dbReference>
<gene>
    <name evidence="2" type="ORF">GQ41_1971</name>
</gene>
<sequence length="230" mass="25098">MVKSKKEIDINRPLHILGFASVIFNVLLELADDAFGFRSFCVLENVNRVSDAYFVSLDRYNVEFKNCYKQKHNINPHDYFAFGVVGTKSKELVYRYFKEKIGMTDANFLNLIHPTAVVSNSVVQSNGIQVGSHTSVSSLSHIGFGVNIKNNCYIGHHGKIGDFVTINPGVTISGLVEIGNNTIIGAGAIIRDKVKIGSNCTIGMGSNVVTDIPDDSIAFGNPCKVHGKNT</sequence>
<dbReference type="Pfam" id="PF00132">
    <property type="entry name" value="Hexapep"/>
    <property type="match status" value="1"/>
</dbReference>
<dbReference type="PANTHER" id="PTHR43300:SF7">
    <property type="entry name" value="UDP-N-ACETYLBACILLOSAMINE N-ACETYLTRANSFERASE"/>
    <property type="match status" value="1"/>
</dbReference>
<evidence type="ECO:0000256" key="1">
    <source>
        <dbReference type="ARBA" id="ARBA00007274"/>
    </source>
</evidence>
<evidence type="ECO:0000313" key="3">
    <source>
        <dbReference type="Proteomes" id="UP000315363"/>
    </source>
</evidence>
<protein>
    <submittedName>
        <fullName evidence="2">Sugar O-acyltransferase (Sialic acid O-acetyltransferase NeuD family)</fullName>
    </submittedName>
</protein>
<comment type="similarity">
    <text evidence="1">Belongs to the transferase hexapeptide repeat family.</text>
</comment>
<dbReference type="PANTHER" id="PTHR43300">
    <property type="entry name" value="ACETYLTRANSFERASE"/>
    <property type="match status" value="1"/>
</dbReference>
<dbReference type="Proteomes" id="UP000315363">
    <property type="component" value="Unassembled WGS sequence"/>
</dbReference>